<dbReference type="Proteomes" id="UP000472262">
    <property type="component" value="Unassembled WGS sequence"/>
</dbReference>
<protein>
    <submittedName>
        <fullName evidence="1">Uncharacterized protein</fullName>
    </submittedName>
</protein>
<dbReference type="Ensembl" id="ENSSGRT00000108633.1">
    <property type="protein sequence ID" value="ENSSGRP00000102157.1"/>
    <property type="gene ID" value="ENSSGRG00000050790.1"/>
</dbReference>
<organism evidence="1 2">
    <name type="scientific">Sinocyclocheilus grahami</name>
    <name type="common">Dianchi golden-line fish</name>
    <name type="synonym">Barbus grahami</name>
    <dbReference type="NCBI Taxonomy" id="75366"/>
    <lineage>
        <taxon>Eukaryota</taxon>
        <taxon>Metazoa</taxon>
        <taxon>Chordata</taxon>
        <taxon>Craniata</taxon>
        <taxon>Vertebrata</taxon>
        <taxon>Euteleostomi</taxon>
        <taxon>Actinopterygii</taxon>
        <taxon>Neopterygii</taxon>
        <taxon>Teleostei</taxon>
        <taxon>Ostariophysi</taxon>
        <taxon>Cypriniformes</taxon>
        <taxon>Cyprinidae</taxon>
        <taxon>Cyprininae</taxon>
        <taxon>Sinocyclocheilus</taxon>
    </lineage>
</organism>
<sequence>VCHQKHTAEEVKDVFGNARNGEYRLMKIVIENGKNRTSKSISQSVFALKLAPKSVDG</sequence>
<dbReference type="AlphaFoldDB" id="A0A672SKR8"/>
<reference evidence="1" key="2">
    <citation type="submission" date="2025-09" db="UniProtKB">
        <authorList>
            <consortium name="Ensembl"/>
        </authorList>
    </citation>
    <scope>IDENTIFICATION</scope>
</reference>
<accession>A0A672SKR8</accession>
<name>A0A672SKR8_SINGR</name>
<reference evidence="1" key="1">
    <citation type="submission" date="2025-08" db="UniProtKB">
        <authorList>
            <consortium name="Ensembl"/>
        </authorList>
    </citation>
    <scope>IDENTIFICATION</scope>
</reference>
<evidence type="ECO:0000313" key="2">
    <source>
        <dbReference type="Proteomes" id="UP000472262"/>
    </source>
</evidence>
<dbReference type="InParanoid" id="A0A672SKR8"/>
<proteinExistence type="predicted"/>
<evidence type="ECO:0000313" key="1">
    <source>
        <dbReference type="Ensembl" id="ENSSGRP00000102157.1"/>
    </source>
</evidence>
<keyword evidence="2" id="KW-1185">Reference proteome</keyword>